<dbReference type="GO" id="GO:0005525">
    <property type="term" value="F:GTP binding"/>
    <property type="evidence" value="ECO:0007669"/>
    <property type="project" value="UniProtKB-KW"/>
</dbReference>
<evidence type="ECO:0000256" key="3">
    <source>
        <dbReference type="ARBA" id="ARBA00023134"/>
    </source>
</evidence>
<name>A0A485LB86_9STRA</name>
<dbReference type="AlphaFoldDB" id="A0A485LB86"/>
<reference evidence="7" key="2">
    <citation type="submission" date="2019-06" db="EMBL/GenBank/DDBJ databases">
        <title>Genomics analysis of Aphanomyces spp. identifies a new class of oomycete effector associated with host adaptation.</title>
        <authorList>
            <person name="Gaulin E."/>
        </authorList>
    </citation>
    <scope>NUCLEOTIDE SEQUENCE</scope>
    <source>
        <strain evidence="7">CBS 578.67</strain>
    </source>
</reference>
<keyword evidence="5" id="KW-0479">Metal-binding</keyword>
<dbReference type="Proteomes" id="UP000332933">
    <property type="component" value="Unassembled WGS sequence"/>
</dbReference>
<dbReference type="GO" id="GO:0030010">
    <property type="term" value="P:establishment of cell polarity"/>
    <property type="evidence" value="ECO:0007669"/>
    <property type="project" value="UniProtKB-ARBA"/>
</dbReference>
<gene>
    <name evidence="8" type="primary">Aste57867_18743</name>
    <name evidence="7" type="ORF">As57867_018679</name>
    <name evidence="8" type="ORF">ASTE57867_18743</name>
</gene>
<dbReference type="EMBL" id="VJMH01006409">
    <property type="protein sequence ID" value="KAF0689831.1"/>
    <property type="molecule type" value="Genomic_DNA"/>
</dbReference>
<evidence type="ECO:0000256" key="4">
    <source>
        <dbReference type="PIRSR" id="PIRSR606689-1"/>
    </source>
</evidence>
<comment type="similarity">
    <text evidence="1 6">Belongs to the small GTPase superfamily. Arf family.</text>
</comment>
<dbReference type="CDD" id="cd00878">
    <property type="entry name" value="Arf_Arl"/>
    <property type="match status" value="1"/>
</dbReference>
<dbReference type="InterPro" id="IPR006689">
    <property type="entry name" value="Small_GTPase_ARF/SAR"/>
</dbReference>
<dbReference type="PANTHER" id="PTHR11711">
    <property type="entry name" value="ADP RIBOSYLATION FACTOR-RELATED"/>
    <property type="match status" value="1"/>
</dbReference>
<dbReference type="GO" id="GO:0046872">
    <property type="term" value="F:metal ion binding"/>
    <property type="evidence" value="ECO:0007669"/>
    <property type="project" value="UniProtKB-KW"/>
</dbReference>
<organism evidence="8 9">
    <name type="scientific">Aphanomyces stellatus</name>
    <dbReference type="NCBI Taxonomy" id="120398"/>
    <lineage>
        <taxon>Eukaryota</taxon>
        <taxon>Sar</taxon>
        <taxon>Stramenopiles</taxon>
        <taxon>Oomycota</taxon>
        <taxon>Saprolegniomycetes</taxon>
        <taxon>Saprolegniales</taxon>
        <taxon>Verrucalvaceae</taxon>
        <taxon>Aphanomyces</taxon>
    </lineage>
</organism>
<evidence type="ECO:0000313" key="7">
    <source>
        <dbReference type="EMBL" id="KAF0689831.1"/>
    </source>
</evidence>
<keyword evidence="5" id="KW-0460">Magnesium</keyword>
<evidence type="ECO:0000256" key="2">
    <source>
        <dbReference type="ARBA" id="ARBA00022741"/>
    </source>
</evidence>
<feature type="binding site" evidence="4">
    <location>
        <position position="130"/>
    </location>
    <ligand>
        <name>GTP</name>
        <dbReference type="ChEBI" id="CHEBI:37565"/>
    </ligand>
</feature>
<feature type="binding site" evidence="4">
    <location>
        <begin position="84"/>
        <end position="91"/>
    </location>
    <ligand>
        <name>GTP</name>
        <dbReference type="ChEBI" id="CHEBI:37565"/>
    </ligand>
</feature>
<keyword evidence="9" id="KW-1185">Reference proteome</keyword>
<feature type="binding site" evidence="5">
    <location>
        <position position="108"/>
    </location>
    <ligand>
        <name>Mg(2+)</name>
        <dbReference type="ChEBI" id="CHEBI:18420"/>
    </ligand>
</feature>
<sequence length="240" mass="26752">MSQSHPANAKVVTNSSNQFSFLNWSDAIGLHRSPDFTRVSHQVFTLQITFVAMGLFASKLKSVLNILSAKDRFSIRGRRIIIVGLDAAGKTTILYKFKMGQVRSTVPTIGFNVETFQYKNIEFTMWDIGGQDKLRGLWKLYYQNTDAVIFVVDSNDHQRIHVAAEELRRMLQEDELQHAKVLVYANKQDLGNAMTPAQVSAALQLNLVTGHATFVQPCSAVSGQGLYEGLEWLNSALNAG</sequence>
<dbReference type="SMART" id="SM00177">
    <property type="entry name" value="ARF"/>
    <property type="match status" value="1"/>
</dbReference>
<dbReference type="SMART" id="SM00175">
    <property type="entry name" value="RAB"/>
    <property type="match status" value="1"/>
</dbReference>
<dbReference type="InterPro" id="IPR027417">
    <property type="entry name" value="P-loop_NTPase"/>
</dbReference>
<protein>
    <submittedName>
        <fullName evidence="8">Aste57867_18743 protein</fullName>
    </submittedName>
</protein>
<evidence type="ECO:0000313" key="8">
    <source>
        <dbReference type="EMBL" id="VFT95477.1"/>
    </source>
</evidence>
<dbReference type="Pfam" id="PF00025">
    <property type="entry name" value="Arf"/>
    <property type="match status" value="1"/>
</dbReference>
<evidence type="ECO:0000256" key="5">
    <source>
        <dbReference type="PIRSR" id="PIRSR606689-2"/>
    </source>
</evidence>
<feature type="binding site" evidence="4">
    <location>
        <begin position="186"/>
        <end position="189"/>
    </location>
    <ligand>
        <name>GTP</name>
        <dbReference type="ChEBI" id="CHEBI:37565"/>
    </ligand>
</feature>
<dbReference type="SMART" id="SM00178">
    <property type="entry name" value="SAR"/>
    <property type="match status" value="1"/>
</dbReference>
<keyword evidence="3 4" id="KW-0342">GTP-binding</keyword>
<dbReference type="InterPro" id="IPR024156">
    <property type="entry name" value="Small_GTPase_ARF"/>
</dbReference>
<dbReference type="EMBL" id="CAADRA010006430">
    <property type="protein sequence ID" value="VFT95477.1"/>
    <property type="molecule type" value="Genomic_DNA"/>
</dbReference>
<dbReference type="FunFam" id="3.40.50.300:FF:000412">
    <property type="entry name" value="ADP-ribosylation factor 1"/>
    <property type="match status" value="1"/>
</dbReference>
<evidence type="ECO:0000256" key="1">
    <source>
        <dbReference type="ARBA" id="ARBA00010290"/>
    </source>
</evidence>
<dbReference type="NCBIfam" id="TIGR00231">
    <property type="entry name" value="small_GTP"/>
    <property type="match status" value="1"/>
</dbReference>
<reference evidence="8 9" key="1">
    <citation type="submission" date="2019-03" db="EMBL/GenBank/DDBJ databases">
        <authorList>
            <person name="Gaulin E."/>
            <person name="Dumas B."/>
        </authorList>
    </citation>
    <scope>NUCLEOTIDE SEQUENCE [LARGE SCALE GENOMIC DNA]</scope>
    <source>
        <strain evidence="8">CBS 568.67</strain>
    </source>
</reference>
<dbReference type="Gene3D" id="3.40.50.300">
    <property type="entry name" value="P-loop containing nucleotide triphosphate hydrolases"/>
    <property type="match status" value="1"/>
</dbReference>
<dbReference type="OrthoDB" id="2011769at2759"/>
<dbReference type="SUPFAM" id="SSF52540">
    <property type="entry name" value="P-loop containing nucleoside triphosphate hydrolases"/>
    <property type="match status" value="1"/>
</dbReference>
<dbReference type="GO" id="GO:0003924">
    <property type="term" value="F:GTPase activity"/>
    <property type="evidence" value="ECO:0007669"/>
    <property type="project" value="InterPro"/>
</dbReference>
<evidence type="ECO:0000256" key="6">
    <source>
        <dbReference type="RuleBase" id="RU003925"/>
    </source>
</evidence>
<dbReference type="PROSITE" id="PS51417">
    <property type="entry name" value="ARF"/>
    <property type="match status" value="1"/>
</dbReference>
<dbReference type="PRINTS" id="PR00328">
    <property type="entry name" value="SAR1GTPBP"/>
</dbReference>
<accession>A0A485LB86</accession>
<evidence type="ECO:0000313" key="9">
    <source>
        <dbReference type="Proteomes" id="UP000332933"/>
    </source>
</evidence>
<keyword evidence="2 4" id="KW-0547">Nucleotide-binding</keyword>
<dbReference type="InterPro" id="IPR005225">
    <property type="entry name" value="Small_GTP-bd"/>
</dbReference>
<feature type="binding site" evidence="5">
    <location>
        <position position="91"/>
    </location>
    <ligand>
        <name>Mg(2+)</name>
        <dbReference type="ChEBI" id="CHEBI:18420"/>
    </ligand>
</feature>
<proteinExistence type="inferred from homology"/>